<proteinExistence type="predicted"/>
<keyword evidence="2" id="KW-1185">Reference proteome</keyword>
<dbReference type="EMBL" id="LVYI01000003">
    <property type="protein sequence ID" value="OAP62183.1"/>
    <property type="molecule type" value="Genomic_DNA"/>
</dbReference>
<protein>
    <submittedName>
        <fullName evidence="1">Uncharacterized protein</fullName>
    </submittedName>
</protein>
<sequence length="584" mass="64991">MAGTKDGKSRMGITLQGYHQVIALSQTNINQALKYHFTVNNPKLCDFQASLGPEHDPDNTLKGKILPPTIELIDADKADQALYTIEFTPGAKYTGLVQDPNDRRHLMPKSFSAEGWKLVFFVNFSMQKAAQLPEDIQKIVMKTNAYSVDQLVVVFGTANLLTFNWDKSKFPSLASDKEALLDAKTVMSQFIEKWLLSLASADPGQSHNVLGYTLKVDVPGDASRGQLLEKIGDPKVPPSFTPAAVQFQTIANKPDAASPGDPADPYNAFLFTEMCYTESPEEVARGKIVPPRFPSNDLAWSGNWFYDSIGGTMAMSSEIFQKEFIGKLVEPLHVAATRFAEPLARRQTWDADDRVAQMKPKRDFLPAWTTPKGWEKTAENHWLYKSLLQATHSNVRWFEGGKADLYNVAINVDSVMTTVIAAIPATGKFEIRQVIQTVTKWTHESYVFDATSTFHWKYIVQLDAVSSNAELTAHVEYEKGAQDLTSTITDKGKVIHGVGSDEPDDEKTKWDRYQDLLKSTIVNKMTDTSSFTSKIQDGLNGQKRFVFPGGGTFDMKDPIFTNAGDLMLGLVYRERKAKKPAAST</sequence>
<dbReference type="RefSeq" id="XP_018695550.1">
    <property type="nucleotide sequence ID" value="XM_018835900.1"/>
</dbReference>
<gene>
    <name evidence="1" type="ORF">AYL99_04386</name>
</gene>
<dbReference type="Proteomes" id="UP000078343">
    <property type="component" value="Unassembled WGS sequence"/>
</dbReference>
<dbReference type="AlphaFoldDB" id="A0A178ZSK2"/>
<dbReference type="GeneID" id="30008555"/>
<evidence type="ECO:0000313" key="2">
    <source>
        <dbReference type="Proteomes" id="UP000078343"/>
    </source>
</evidence>
<accession>A0A178ZSK2</accession>
<organism evidence="1 2">
    <name type="scientific">Fonsecaea erecta</name>
    <dbReference type="NCBI Taxonomy" id="1367422"/>
    <lineage>
        <taxon>Eukaryota</taxon>
        <taxon>Fungi</taxon>
        <taxon>Dikarya</taxon>
        <taxon>Ascomycota</taxon>
        <taxon>Pezizomycotina</taxon>
        <taxon>Eurotiomycetes</taxon>
        <taxon>Chaetothyriomycetidae</taxon>
        <taxon>Chaetothyriales</taxon>
        <taxon>Herpotrichiellaceae</taxon>
        <taxon>Fonsecaea</taxon>
    </lineage>
</organism>
<evidence type="ECO:0000313" key="1">
    <source>
        <dbReference type="EMBL" id="OAP62183.1"/>
    </source>
</evidence>
<comment type="caution">
    <text evidence="1">The sequence shown here is derived from an EMBL/GenBank/DDBJ whole genome shotgun (WGS) entry which is preliminary data.</text>
</comment>
<name>A0A178ZSK2_9EURO</name>
<dbReference type="STRING" id="1367422.A0A178ZSK2"/>
<reference evidence="1 2" key="1">
    <citation type="submission" date="2016-04" db="EMBL/GenBank/DDBJ databases">
        <title>Draft genome of Fonsecaea erecta CBS 125763.</title>
        <authorList>
            <person name="Weiss V.A."/>
            <person name="Vicente V.A."/>
            <person name="Raittz R.T."/>
            <person name="Moreno L.F."/>
            <person name="De Souza E.M."/>
            <person name="Pedrosa F.O."/>
            <person name="Steffens M.B."/>
            <person name="Faoro H."/>
            <person name="Tadra-Sfeir M.Z."/>
            <person name="Najafzadeh M.J."/>
            <person name="Felipe M.S."/>
            <person name="Teixeira M."/>
            <person name="Sun J."/>
            <person name="Xi L."/>
            <person name="Gomes R."/>
            <person name="De Azevedo C.M."/>
            <person name="Salgado C.G."/>
            <person name="Da Silva M.B."/>
            <person name="Nascimento M.F."/>
            <person name="Queiroz-Telles F."/>
            <person name="Attili D.S."/>
            <person name="Gorbushina A."/>
        </authorList>
    </citation>
    <scope>NUCLEOTIDE SEQUENCE [LARGE SCALE GENOMIC DNA]</scope>
    <source>
        <strain evidence="1 2">CBS 125763</strain>
    </source>
</reference>
<dbReference type="OrthoDB" id="5429442at2759"/>